<dbReference type="PANTHER" id="PTHR15696">
    <property type="entry name" value="SMG-7 SUPPRESSOR WITH MORPHOLOGICAL EFFECT ON GENITALIA PROTEIN 7"/>
    <property type="match status" value="1"/>
</dbReference>
<feature type="compositionally biased region" description="Low complexity" evidence="1">
    <location>
        <begin position="916"/>
        <end position="942"/>
    </location>
</feature>
<feature type="domain" description="DNA/RNA-binding" evidence="2">
    <location>
        <begin position="281"/>
        <end position="614"/>
    </location>
</feature>
<dbReference type="EMBL" id="ML211504">
    <property type="protein sequence ID" value="TFK82261.1"/>
    <property type="molecule type" value="Genomic_DNA"/>
</dbReference>
<dbReference type="InterPro" id="IPR018834">
    <property type="entry name" value="DNA/RNA-bd_Est1-type"/>
</dbReference>
<dbReference type="Pfam" id="PF10373">
    <property type="entry name" value="EST1_DNA_bind"/>
    <property type="match status" value="1"/>
</dbReference>
<feature type="compositionally biased region" description="Low complexity" evidence="1">
    <location>
        <begin position="980"/>
        <end position="990"/>
    </location>
</feature>
<dbReference type="AlphaFoldDB" id="A0A5C3NYE7"/>
<feature type="compositionally biased region" description="Polar residues" evidence="1">
    <location>
        <begin position="897"/>
        <end position="906"/>
    </location>
</feature>
<feature type="compositionally biased region" description="Polar residues" evidence="1">
    <location>
        <begin position="958"/>
        <end position="979"/>
    </location>
</feature>
<feature type="region of interest" description="Disordered" evidence="1">
    <location>
        <begin position="539"/>
        <end position="561"/>
    </location>
</feature>
<protein>
    <recommendedName>
        <fullName evidence="6">Protein SMG7</fullName>
    </recommendedName>
</protein>
<reference evidence="4 5" key="1">
    <citation type="journal article" date="2019" name="Nat. Ecol. Evol.">
        <title>Megaphylogeny resolves global patterns of mushroom evolution.</title>
        <authorList>
            <person name="Varga T."/>
            <person name="Krizsan K."/>
            <person name="Foldi C."/>
            <person name="Dima B."/>
            <person name="Sanchez-Garcia M."/>
            <person name="Sanchez-Ramirez S."/>
            <person name="Szollosi G.J."/>
            <person name="Szarkandi J.G."/>
            <person name="Papp V."/>
            <person name="Albert L."/>
            <person name="Andreopoulos W."/>
            <person name="Angelini C."/>
            <person name="Antonin V."/>
            <person name="Barry K.W."/>
            <person name="Bougher N.L."/>
            <person name="Buchanan P."/>
            <person name="Buyck B."/>
            <person name="Bense V."/>
            <person name="Catcheside P."/>
            <person name="Chovatia M."/>
            <person name="Cooper J."/>
            <person name="Damon W."/>
            <person name="Desjardin D."/>
            <person name="Finy P."/>
            <person name="Geml J."/>
            <person name="Haridas S."/>
            <person name="Hughes K."/>
            <person name="Justo A."/>
            <person name="Karasinski D."/>
            <person name="Kautmanova I."/>
            <person name="Kiss B."/>
            <person name="Kocsube S."/>
            <person name="Kotiranta H."/>
            <person name="LaButti K.M."/>
            <person name="Lechner B.E."/>
            <person name="Liimatainen K."/>
            <person name="Lipzen A."/>
            <person name="Lukacs Z."/>
            <person name="Mihaltcheva S."/>
            <person name="Morgado L.N."/>
            <person name="Niskanen T."/>
            <person name="Noordeloos M.E."/>
            <person name="Ohm R.A."/>
            <person name="Ortiz-Santana B."/>
            <person name="Ovrebo C."/>
            <person name="Racz N."/>
            <person name="Riley R."/>
            <person name="Savchenko A."/>
            <person name="Shiryaev A."/>
            <person name="Soop K."/>
            <person name="Spirin V."/>
            <person name="Szebenyi C."/>
            <person name="Tomsovsky M."/>
            <person name="Tulloss R.E."/>
            <person name="Uehling J."/>
            <person name="Grigoriev I.V."/>
            <person name="Vagvolgyi C."/>
            <person name="Papp T."/>
            <person name="Martin F.M."/>
            <person name="Miettinen O."/>
            <person name="Hibbett D.S."/>
            <person name="Nagy L.G."/>
        </authorList>
    </citation>
    <scope>NUCLEOTIDE SEQUENCE [LARGE SCALE GENOMIC DNA]</scope>
    <source>
        <strain evidence="4 5">HHB13444</strain>
    </source>
</reference>
<feature type="region of interest" description="Disordered" evidence="1">
    <location>
        <begin position="693"/>
        <end position="742"/>
    </location>
</feature>
<evidence type="ECO:0000259" key="2">
    <source>
        <dbReference type="Pfam" id="PF10373"/>
    </source>
</evidence>
<evidence type="ECO:0008006" key="6">
    <source>
        <dbReference type="Google" id="ProtNLM"/>
    </source>
</evidence>
<dbReference type="STRING" id="1314778.A0A5C3NYE7"/>
<feature type="compositionally biased region" description="Gly residues" evidence="1">
    <location>
        <begin position="101"/>
        <end position="111"/>
    </location>
</feature>
<evidence type="ECO:0000256" key="1">
    <source>
        <dbReference type="SAM" id="MobiDB-lite"/>
    </source>
</evidence>
<proteinExistence type="predicted"/>
<keyword evidence="5" id="KW-1185">Reference proteome</keyword>
<feature type="compositionally biased region" description="Basic residues" evidence="1">
    <location>
        <begin position="545"/>
        <end position="554"/>
    </location>
</feature>
<evidence type="ECO:0000259" key="3">
    <source>
        <dbReference type="Pfam" id="PF10374"/>
    </source>
</evidence>
<dbReference type="InterPro" id="IPR019458">
    <property type="entry name" value="Est1-like_N"/>
</dbReference>
<gene>
    <name evidence="4" type="ORF">K466DRAFT_603828</name>
</gene>
<dbReference type="InterPro" id="IPR011990">
    <property type="entry name" value="TPR-like_helical_dom_sf"/>
</dbReference>
<sequence>MTEEAAHIAREAKALQQTLKEALKTKDPWDKETDFTRKQLRRNCLRLLLLHPYAPESKDAENQLWMQTSYAFIAGYKQRITQLDRALHSAPRQNQQQQQGQGQGQGQGQQHGRGHGGHGVVEYRKLLQRFRQFLADEEKFWVQLIVRIRRIFQLDDAQSVLSDLGIVPEEPPAAESGPPRRNHFQFPSDADVAAAAPSLTPSTREQRDSRMAILSKALVCLGDIERYKEQYNEAGGRPRAGHEDGPPAAGANGNQKGRGKKGGANGPQPPIIPRMRNYDKAQQCYQQARILLPQDGNPAHQMAILASYQKDVFNSLVHYYRALCVRSPYDTAAENLGTVLSKTFDQWKARGAKRDKEREKEQARGEIGPMAPRLRVEAFKEKLIVLHALWRIPREEADAISPNLASKLADEFKSLVTERVLPLDIILKTVVLAQGALWKHRMFRTAPTNGHKKGLPPAVSTAVENSIVGHLLLMHRVLLEVGIAQIAEGAPEDNGEADLAQRITAAFRRTLPALRIASKWLRANLRYLTQSSQLVGEVETNSVKAKGRDRRRGGERRSSSMSLTLSIPSLSEFWRTYAQFSTALIRAFPVDKLPKLATALEEDVEMAGFLPLKKFVPNEVVGVAAGTPNKEGLKPAPAYQTLLPDQVHPNEEQLMRIDDLLRDAEALAIDELSPLTFSDGRFAVKGFPDAPEGVRRVPAPPPLGRVEHHPRQPALSRMPPTSPPRVPPHSQGIETDDDNMTDITRTEDDPVDRAFREVLGAADEVEEAEEDEIVWNPGTVSRPRDPAIIAAIPAVLPVSPPRPAVASPLVVSPALISPRSPPALSPQAELPRSVGAIPSAIVPTTSTMTTAQDILASVLHPSPPKADLAHSLHARQASAPQPHMLFGSNPLGGGPSIWSSNESSGLGFQGAAGTTSGPLYQSSYQSQGQLQSSPSSTFPTQSALGFGHPSVPLGPAHQYNSPIPSGNAHQRIHSLSVTRSQIPSSQPQSQMSDPFGSFPALTEQAPISYHTGVPGAYADPVYSRKLDPSYVRQEAPGMHDRSIPYHLDRGVGHGNGFPPSLSSMAQLWNNAG</sequence>
<dbReference type="Proteomes" id="UP000308197">
    <property type="component" value="Unassembled WGS sequence"/>
</dbReference>
<dbReference type="SUPFAM" id="SSF48452">
    <property type="entry name" value="TPR-like"/>
    <property type="match status" value="1"/>
</dbReference>
<accession>A0A5C3NYE7</accession>
<evidence type="ECO:0000313" key="5">
    <source>
        <dbReference type="Proteomes" id="UP000308197"/>
    </source>
</evidence>
<dbReference type="PANTHER" id="PTHR15696:SF36">
    <property type="entry name" value="NONSENSE-MEDIATED MRNA DECAY FACTOR"/>
    <property type="match status" value="1"/>
</dbReference>
<name>A0A5C3NYE7_9APHY</name>
<feature type="region of interest" description="Disordered" evidence="1">
    <location>
        <begin position="234"/>
        <end position="274"/>
    </location>
</feature>
<organism evidence="4 5">
    <name type="scientific">Polyporus arcularius HHB13444</name>
    <dbReference type="NCBI Taxonomy" id="1314778"/>
    <lineage>
        <taxon>Eukaryota</taxon>
        <taxon>Fungi</taxon>
        <taxon>Dikarya</taxon>
        <taxon>Basidiomycota</taxon>
        <taxon>Agaricomycotina</taxon>
        <taxon>Agaricomycetes</taxon>
        <taxon>Polyporales</taxon>
        <taxon>Polyporaceae</taxon>
        <taxon>Polyporus</taxon>
    </lineage>
</organism>
<dbReference type="InterPro" id="IPR045153">
    <property type="entry name" value="Est1/Ebs1-like"/>
</dbReference>
<feature type="domain" description="Telomerase activating protein Est1-like N-terminal" evidence="3">
    <location>
        <begin position="60"/>
        <end position="232"/>
    </location>
</feature>
<feature type="region of interest" description="Disordered" evidence="1">
    <location>
        <begin position="881"/>
        <end position="999"/>
    </location>
</feature>
<evidence type="ECO:0000313" key="4">
    <source>
        <dbReference type="EMBL" id="TFK82261.1"/>
    </source>
</evidence>
<dbReference type="InParanoid" id="A0A5C3NYE7"/>
<dbReference type="Pfam" id="PF10374">
    <property type="entry name" value="EST1"/>
    <property type="match status" value="1"/>
</dbReference>
<dbReference type="Gene3D" id="1.25.40.10">
    <property type="entry name" value="Tetratricopeptide repeat domain"/>
    <property type="match status" value="1"/>
</dbReference>
<feature type="region of interest" description="Disordered" evidence="1">
    <location>
        <begin position="87"/>
        <end position="118"/>
    </location>
</feature>